<keyword evidence="2" id="KW-0217">Developmental protein</keyword>
<dbReference type="FunFam" id="2.60.40.10:FF:000161">
    <property type="entry name" value="Leucine rich repeats and immunoglobulin like domains 2"/>
    <property type="match status" value="1"/>
</dbReference>
<feature type="compositionally biased region" description="Polar residues" evidence="10">
    <location>
        <begin position="916"/>
        <end position="935"/>
    </location>
</feature>
<keyword evidence="3" id="KW-0964">Secreted</keyword>
<dbReference type="SUPFAM" id="SSF48726">
    <property type="entry name" value="Immunoglobulin"/>
    <property type="match status" value="3"/>
</dbReference>
<evidence type="ECO:0000256" key="5">
    <source>
        <dbReference type="ARBA" id="ARBA00022729"/>
    </source>
</evidence>
<dbReference type="Gene3D" id="3.80.10.10">
    <property type="entry name" value="Ribonuclease Inhibitor"/>
    <property type="match status" value="3"/>
</dbReference>
<keyword evidence="11" id="KW-0472">Membrane</keyword>
<keyword evidence="4" id="KW-0433">Leucine-rich repeat</keyword>
<keyword evidence="15" id="KW-1185">Reference proteome</keyword>
<dbReference type="InterPro" id="IPR013098">
    <property type="entry name" value="Ig_I-set"/>
</dbReference>
<feature type="domain" description="Ig-like" evidence="13">
    <location>
        <begin position="720"/>
        <end position="806"/>
    </location>
</feature>
<dbReference type="SMART" id="SM00408">
    <property type="entry name" value="IGc2"/>
    <property type="match status" value="3"/>
</dbReference>
<dbReference type="Proteomes" id="UP000318571">
    <property type="component" value="Chromosome 10"/>
</dbReference>
<evidence type="ECO:0000256" key="4">
    <source>
        <dbReference type="ARBA" id="ARBA00022614"/>
    </source>
</evidence>
<feature type="compositionally biased region" description="Acidic residues" evidence="10">
    <location>
        <begin position="1003"/>
        <end position="1013"/>
    </location>
</feature>
<dbReference type="InterPro" id="IPR007110">
    <property type="entry name" value="Ig-like_dom"/>
</dbReference>
<keyword evidence="11" id="KW-0812">Transmembrane</keyword>
<dbReference type="FunFam" id="3.80.10.10:FF:000770">
    <property type="entry name" value="Uncharacterized protein"/>
    <property type="match status" value="1"/>
</dbReference>
<dbReference type="InterPro" id="IPR032675">
    <property type="entry name" value="LRR_dom_sf"/>
</dbReference>
<evidence type="ECO:0000256" key="3">
    <source>
        <dbReference type="ARBA" id="ARBA00022525"/>
    </source>
</evidence>
<organism evidence="14 15">
    <name type="scientific">Tigriopus californicus</name>
    <name type="common">Marine copepod</name>
    <dbReference type="NCBI Taxonomy" id="6832"/>
    <lineage>
        <taxon>Eukaryota</taxon>
        <taxon>Metazoa</taxon>
        <taxon>Ecdysozoa</taxon>
        <taxon>Arthropoda</taxon>
        <taxon>Crustacea</taxon>
        <taxon>Multicrustacea</taxon>
        <taxon>Hexanauplia</taxon>
        <taxon>Copepoda</taxon>
        <taxon>Harpacticoida</taxon>
        <taxon>Harpacticidae</taxon>
        <taxon>Tigriopus</taxon>
    </lineage>
</organism>
<keyword evidence="11" id="KW-1133">Transmembrane helix</keyword>
<feature type="compositionally biased region" description="Polar residues" evidence="10">
    <location>
        <begin position="1030"/>
        <end position="1052"/>
    </location>
</feature>
<dbReference type="PANTHER" id="PTHR45842">
    <property type="entry name" value="SYNAPTIC ADHESION-LIKE MOLECULE SALM"/>
    <property type="match status" value="1"/>
</dbReference>
<keyword evidence="5 12" id="KW-0732">Signal</keyword>
<dbReference type="AlphaFoldDB" id="A0A553NFH9"/>
<dbReference type="InterPro" id="IPR003598">
    <property type="entry name" value="Ig_sub2"/>
</dbReference>
<keyword evidence="8" id="KW-0325">Glycoprotein</keyword>
<comment type="caution">
    <text evidence="14">The sequence shown here is derived from an EMBL/GenBank/DDBJ whole genome shotgun (WGS) entry which is preliminary data.</text>
</comment>
<dbReference type="InterPro" id="IPR013783">
    <property type="entry name" value="Ig-like_fold"/>
</dbReference>
<dbReference type="SMART" id="SM00365">
    <property type="entry name" value="LRR_SD22"/>
    <property type="match status" value="6"/>
</dbReference>
<evidence type="ECO:0000256" key="7">
    <source>
        <dbReference type="ARBA" id="ARBA00023157"/>
    </source>
</evidence>
<sequence>MASSSPGETLAIICSLVCLLSMIATADGSDGALSSLSVSCDPRVCTCNNLGATPSAPTLGPTANCSGRGLLAMPTDLPISLVDLSLSFNALAAVNTTELKRLAKLRRLDLSHNRLSAFFGDVHFHLEYLDLSYNDINSVRSLRLESLVGLTHLHLANNQILSLPSDAFPASKKLKTLNLRNNKIMSLEPGSLNNLNALEELVLTKNNLSSFPKGLFKELTNLRILELNKNLFVEIQGLAFHGLINLKTLRLKRNQIEYLSDGAFFGLSAIEEINLDRNSVDRIGKGWLYEMGSLKYLSMAFNHVDYIDDESWEFCKNLTDIDLRRNRLQLLGRDFLRKLPRLQRLNLQNNMISHIQDDDTFAEVPNLETLLLDGNEISHTIEDMTAPFNGLALLKRLSLSRNPIRSVGGKAFYGLENLEELDLTDAPISTIKENTFSHLSLLHTIKMDSSSILCDCYVKWFPKWLNETGIRGCEATCAHPENLKVRLITSIDYARFTCDDFPKPYILEQPKTQITLKGENLTLFCRAASTSPAEMEFEWKIDSEVIDYPVEESCGRDDVRRCIRNEKHSFDGKGKEITSSLNLFNLTYDDAGHYQCVVTNRYGATYSDKANITVYVYPQFVVTPEDITVQGGATASLKCMANGVPAPKLSWSKDEGTDFPAAHERRITVNNYSQGGDQVNMDSFSIYNVKAVDMGTYQCKASNPAGSISWNISLTVLEVPRFVKPMENKSVPEGETVVIECQATGSPKPQLSWTKDGGPFVSTERHFFTAANQKLIIMKVKPSDSGKYECSIHNQLGQESQSSLVEVLPNKNSDFGAALTQDQTLFIIILVLVCCLIVTSLIWVFVLVKIRQRRRRRQNSFVNSHRATSTPNNYSRPAKTSTGNTYPLTLSIGDCPAESEFDIETHVRQGLIPDDSASSNATIRNPQSGVLTTDLKNVEDTDERDSGTGDSKDHPDDSQRLLLKEEPQPLVFIEENEPKGGGGESAISLSEFEMPDRDIPLMDTDDSQGEEGGGEGTCAELSEDDEASLSRRTATLEDGSTSGSNGPVSFTDSVPKENGNLQIPFQTFHPKGRRQRQISELVGGSTSFLDQHDLIKGCDTLFLDNNRHLFNGTNKQGRKRASTVELNGKCFLAIEPEPPDRTSKLVPPEEYRGGQGTLPRNGLDYQQSILEASLNSSDYLNNSRLSQQPLCRSNRSSSRNSLFDRARKSSSRKKRGQSLPRRTSKQPAHEGGAAELVTLNPDHSAVVFSGKEMFG</sequence>
<dbReference type="SMART" id="SM00369">
    <property type="entry name" value="LRR_TYP"/>
    <property type="match status" value="13"/>
</dbReference>
<dbReference type="SUPFAM" id="SSF52058">
    <property type="entry name" value="L domain-like"/>
    <property type="match status" value="2"/>
</dbReference>
<dbReference type="PANTHER" id="PTHR45842:SF21">
    <property type="entry name" value="IG-LIKE DOMAIN-CONTAINING PROTEIN"/>
    <property type="match status" value="1"/>
</dbReference>
<comment type="subcellular location">
    <subcellularLocation>
        <location evidence="1">Secreted</location>
    </subcellularLocation>
</comment>
<dbReference type="OrthoDB" id="5917255at2759"/>
<name>A0A553NFH9_TIGCA</name>
<feature type="transmembrane region" description="Helical" evidence="11">
    <location>
        <begin position="825"/>
        <end position="848"/>
    </location>
</feature>
<dbReference type="FunFam" id="3.80.10.10:FF:000002">
    <property type="entry name" value="Slit guidance ligand 2"/>
    <property type="match status" value="1"/>
</dbReference>
<accession>A0A553NFH9</accession>
<dbReference type="InterPro" id="IPR000483">
    <property type="entry name" value="Cys-rich_flank_reg_C"/>
</dbReference>
<evidence type="ECO:0000256" key="12">
    <source>
        <dbReference type="SAM" id="SignalP"/>
    </source>
</evidence>
<dbReference type="InterPro" id="IPR003599">
    <property type="entry name" value="Ig_sub"/>
</dbReference>
<feature type="region of interest" description="Disordered" evidence="10">
    <location>
        <begin position="858"/>
        <end position="887"/>
    </location>
</feature>
<feature type="domain" description="Ig-like" evidence="13">
    <location>
        <begin position="504"/>
        <end position="613"/>
    </location>
</feature>
<evidence type="ECO:0000256" key="1">
    <source>
        <dbReference type="ARBA" id="ARBA00004613"/>
    </source>
</evidence>
<dbReference type="PROSITE" id="PS50835">
    <property type="entry name" value="IG_LIKE"/>
    <property type="match status" value="3"/>
</dbReference>
<dbReference type="InterPro" id="IPR001611">
    <property type="entry name" value="Leu-rich_rpt"/>
</dbReference>
<evidence type="ECO:0000313" key="15">
    <source>
        <dbReference type="Proteomes" id="UP000318571"/>
    </source>
</evidence>
<dbReference type="SMART" id="SM00409">
    <property type="entry name" value="IG"/>
    <property type="match status" value="3"/>
</dbReference>
<evidence type="ECO:0000256" key="10">
    <source>
        <dbReference type="SAM" id="MobiDB-lite"/>
    </source>
</evidence>
<feature type="region of interest" description="Disordered" evidence="10">
    <location>
        <begin position="1185"/>
        <end position="1237"/>
    </location>
</feature>
<dbReference type="Pfam" id="PF13855">
    <property type="entry name" value="LRR_8"/>
    <property type="match status" value="5"/>
</dbReference>
<dbReference type="InterPro" id="IPR003591">
    <property type="entry name" value="Leu-rich_rpt_typical-subtyp"/>
</dbReference>
<feature type="chain" id="PRO_5022042449" description="Ig-like domain-containing protein" evidence="12">
    <location>
        <begin position="29"/>
        <end position="1255"/>
    </location>
</feature>
<dbReference type="InterPro" id="IPR036179">
    <property type="entry name" value="Ig-like_dom_sf"/>
</dbReference>
<feature type="compositionally biased region" description="Basic and acidic residues" evidence="10">
    <location>
        <begin position="1138"/>
        <end position="1152"/>
    </location>
</feature>
<dbReference type="STRING" id="6832.A0A553NFH9"/>
<dbReference type="Gene3D" id="2.60.40.10">
    <property type="entry name" value="Immunoglobulins"/>
    <property type="match status" value="3"/>
</dbReference>
<dbReference type="Pfam" id="PF13927">
    <property type="entry name" value="Ig_3"/>
    <property type="match status" value="1"/>
</dbReference>
<feature type="compositionally biased region" description="Polar residues" evidence="10">
    <location>
        <begin position="859"/>
        <end position="887"/>
    </location>
</feature>
<feature type="compositionally biased region" description="Low complexity" evidence="10">
    <location>
        <begin position="1192"/>
        <end position="1201"/>
    </location>
</feature>
<dbReference type="OMA" id="CTDCMET"/>
<protein>
    <recommendedName>
        <fullName evidence="13">Ig-like domain-containing protein</fullName>
    </recommendedName>
</protein>
<feature type="compositionally biased region" description="Basic and acidic residues" evidence="10">
    <location>
        <begin position="936"/>
        <end position="967"/>
    </location>
</feature>
<evidence type="ECO:0000256" key="11">
    <source>
        <dbReference type="SAM" id="Phobius"/>
    </source>
</evidence>
<dbReference type="EMBL" id="VCGU01000458">
    <property type="protein sequence ID" value="TRY64155.1"/>
    <property type="molecule type" value="Genomic_DNA"/>
</dbReference>
<feature type="region of interest" description="Disordered" evidence="10">
    <location>
        <begin position="1134"/>
        <end position="1162"/>
    </location>
</feature>
<dbReference type="InterPro" id="IPR050467">
    <property type="entry name" value="LRFN"/>
</dbReference>
<dbReference type="PROSITE" id="PS51450">
    <property type="entry name" value="LRR"/>
    <property type="match status" value="4"/>
</dbReference>
<dbReference type="SMART" id="SM00082">
    <property type="entry name" value="LRRCT"/>
    <property type="match status" value="1"/>
</dbReference>
<dbReference type="GO" id="GO:0007399">
    <property type="term" value="P:nervous system development"/>
    <property type="evidence" value="ECO:0007669"/>
    <property type="project" value="UniProtKB-ARBA"/>
</dbReference>
<evidence type="ECO:0000313" key="14">
    <source>
        <dbReference type="EMBL" id="TRY64155.1"/>
    </source>
</evidence>
<feature type="domain" description="Ig-like" evidence="13">
    <location>
        <begin position="618"/>
        <end position="715"/>
    </location>
</feature>
<reference evidence="14 15" key="1">
    <citation type="journal article" date="2018" name="Nat. Ecol. Evol.">
        <title>Genomic signatures of mitonuclear coevolution across populations of Tigriopus californicus.</title>
        <authorList>
            <person name="Barreto F.S."/>
            <person name="Watson E.T."/>
            <person name="Lima T.G."/>
            <person name="Willett C.S."/>
            <person name="Edmands S."/>
            <person name="Li W."/>
            <person name="Burton R.S."/>
        </authorList>
    </citation>
    <scope>NUCLEOTIDE SEQUENCE [LARGE SCALE GENOMIC DNA]</scope>
    <source>
        <strain evidence="14 15">San Diego</strain>
    </source>
</reference>
<evidence type="ECO:0000259" key="13">
    <source>
        <dbReference type="PROSITE" id="PS50835"/>
    </source>
</evidence>
<evidence type="ECO:0000256" key="2">
    <source>
        <dbReference type="ARBA" id="ARBA00022473"/>
    </source>
</evidence>
<keyword evidence="6" id="KW-0677">Repeat</keyword>
<evidence type="ECO:0000256" key="8">
    <source>
        <dbReference type="ARBA" id="ARBA00023180"/>
    </source>
</evidence>
<dbReference type="GO" id="GO:0005576">
    <property type="term" value="C:extracellular region"/>
    <property type="evidence" value="ECO:0007669"/>
    <property type="project" value="UniProtKB-SubCell"/>
</dbReference>
<feature type="signal peptide" evidence="12">
    <location>
        <begin position="1"/>
        <end position="28"/>
    </location>
</feature>
<dbReference type="Pfam" id="PF07679">
    <property type="entry name" value="I-set"/>
    <property type="match status" value="2"/>
</dbReference>
<gene>
    <name evidence="14" type="ORF">TCAL_04008</name>
</gene>
<feature type="region of interest" description="Disordered" evidence="10">
    <location>
        <begin position="911"/>
        <end position="1075"/>
    </location>
</feature>
<evidence type="ECO:0000256" key="9">
    <source>
        <dbReference type="ARBA" id="ARBA00023319"/>
    </source>
</evidence>
<keyword evidence="7" id="KW-1015">Disulfide bond</keyword>
<evidence type="ECO:0000256" key="6">
    <source>
        <dbReference type="ARBA" id="ARBA00022737"/>
    </source>
</evidence>
<keyword evidence="9" id="KW-0393">Immunoglobulin domain</keyword>
<proteinExistence type="predicted"/>
<dbReference type="FunFam" id="2.60.40.10:FF:000032">
    <property type="entry name" value="palladin isoform X1"/>
    <property type="match status" value="1"/>
</dbReference>